<keyword evidence="5" id="KW-1185">Reference proteome</keyword>
<name>A0A9D4KIA7_DREPO</name>
<comment type="similarity">
    <text evidence="1">Belongs to the vertnin family.</text>
</comment>
<gene>
    <name evidence="4" type="ORF">DPMN_113631</name>
</gene>
<protein>
    <recommendedName>
        <fullName evidence="2">Vertnin</fullName>
    </recommendedName>
</protein>
<dbReference type="CDD" id="cd22791">
    <property type="entry name" value="OTU_VRTN"/>
    <property type="match status" value="1"/>
</dbReference>
<dbReference type="AlphaFoldDB" id="A0A9D4KIA7"/>
<accession>A0A9D4KIA7</accession>
<evidence type="ECO:0000313" key="5">
    <source>
        <dbReference type="Proteomes" id="UP000828390"/>
    </source>
</evidence>
<sequence>MDGNCLPSCGSVFAYGTPERCNELRSQIVKELTQNENFYLNDTNLQQGLGSNHRVRSLSSQFAQYSEYFIPGMNLNATIIRDIYRKETLSVTKDQAYMGIWQIFALASVIQTPIRSVYPQKGNVNVRHDLNRLILPRTQTSSEPVHIMWTSTRQDLLLEHWIPNHFVPLVPFTTPDKDCETTAEVNRTVESEQPDTCDTDTNTVNETLPNSKNECNETEKTSADVNRKEKSEKPETCDTDILKETLPKAMNDCNKTEKTAGEVKTKVESEKPKPCDTDIVKETLQNAKNDCIKTDKTTAEVNRKEESERPEICDTDLLKATLPNTKDECNETEKTTADVNRTVESENLETCDTDTLKETLQNAKNDCNKPKKTIAKVNKTGESEKAETCDTDALNETLQNTNNECNSTVNTKAETERCSINETNNINKLTNQLIKEGKLDTKDNVSNTESLPDDNVDKTEKEIQFEKPDMKHLLSKYVIVNFKGKPYPGKVINILDTDVEVVCMKQTGKKNENSFYWPKAIKDISWYDYDEVVTTIPKPRQVRKTNRFEIEENTWNKMKRDKGSLEEASSESNKLNPIDLGKPEETLADRHSLEEKNEYVDSKKSETDNIYIDKKESGTHMENEYSVDEFDETSGRMIDENANEVKSEFPDMKDILNKYVIVNFNGRPYPGKVIDVDEEVVEVTCMHQVGKKNSNCFYWPKLVKDISWYDYDQILTVIPEPKPIGNTNQYKVDEFIWNESQNKTL</sequence>
<feature type="compositionally biased region" description="Basic and acidic residues" evidence="3">
    <location>
        <begin position="581"/>
        <end position="604"/>
    </location>
</feature>
<proteinExistence type="inferred from homology"/>
<feature type="region of interest" description="Disordered" evidence="3">
    <location>
        <begin position="559"/>
        <end position="604"/>
    </location>
</feature>
<evidence type="ECO:0000256" key="2">
    <source>
        <dbReference type="ARBA" id="ARBA00020188"/>
    </source>
</evidence>
<feature type="compositionally biased region" description="Basic and acidic residues" evidence="3">
    <location>
        <begin position="214"/>
        <end position="235"/>
    </location>
</feature>
<organism evidence="4 5">
    <name type="scientific">Dreissena polymorpha</name>
    <name type="common">Zebra mussel</name>
    <name type="synonym">Mytilus polymorpha</name>
    <dbReference type="NCBI Taxonomy" id="45954"/>
    <lineage>
        <taxon>Eukaryota</taxon>
        <taxon>Metazoa</taxon>
        <taxon>Spiralia</taxon>
        <taxon>Lophotrochozoa</taxon>
        <taxon>Mollusca</taxon>
        <taxon>Bivalvia</taxon>
        <taxon>Autobranchia</taxon>
        <taxon>Heteroconchia</taxon>
        <taxon>Euheterodonta</taxon>
        <taxon>Imparidentia</taxon>
        <taxon>Neoheterodontei</taxon>
        <taxon>Myida</taxon>
        <taxon>Dreissenoidea</taxon>
        <taxon>Dreissenidae</taxon>
        <taxon>Dreissena</taxon>
    </lineage>
</organism>
<feature type="region of interest" description="Disordered" evidence="3">
    <location>
        <begin position="189"/>
        <end position="235"/>
    </location>
</feature>
<evidence type="ECO:0000256" key="3">
    <source>
        <dbReference type="SAM" id="MobiDB-lite"/>
    </source>
</evidence>
<dbReference type="Proteomes" id="UP000828390">
    <property type="component" value="Unassembled WGS sequence"/>
</dbReference>
<evidence type="ECO:0000256" key="1">
    <source>
        <dbReference type="ARBA" id="ARBA00007290"/>
    </source>
</evidence>
<dbReference type="EMBL" id="JAIWYP010000004">
    <property type="protein sequence ID" value="KAH3840186.1"/>
    <property type="molecule type" value="Genomic_DNA"/>
</dbReference>
<dbReference type="PANTHER" id="PTHR16081:SF0">
    <property type="entry name" value="VERTNIN"/>
    <property type="match status" value="1"/>
</dbReference>
<dbReference type="GO" id="GO:0000785">
    <property type="term" value="C:chromatin"/>
    <property type="evidence" value="ECO:0007669"/>
    <property type="project" value="TreeGrafter"/>
</dbReference>
<dbReference type="InterPro" id="IPR038822">
    <property type="entry name" value="Vertnin-like"/>
</dbReference>
<dbReference type="InterPro" id="IPR047273">
    <property type="entry name" value="VRTN_OTU_dom"/>
</dbReference>
<dbReference type="GO" id="GO:0006357">
    <property type="term" value="P:regulation of transcription by RNA polymerase II"/>
    <property type="evidence" value="ECO:0007669"/>
    <property type="project" value="TreeGrafter"/>
</dbReference>
<reference evidence="4" key="1">
    <citation type="journal article" date="2019" name="bioRxiv">
        <title>The Genome of the Zebra Mussel, Dreissena polymorpha: A Resource for Invasive Species Research.</title>
        <authorList>
            <person name="McCartney M.A."/>
            <person name="Auch B."/>
            <person name="Kono T."/>
            <person name="Mallez S."/>
            <person name="Zhang Y."/>
            <person name="Obille A."/>
            <person name="Becker A."/>
            <person name="Abrahante J.E."/>
            <person name="Garbe J."/>
            <person name="Badalamenti J.P."/>
            <person name="Herman A."/>
            <person name="Mangelson H."/>
            <person name="Liachko I."/>
            <person name="Sullivan S."/>
            <person name="Sone E.D."/>
            <person name="Koren S."/>
            <person name="Silverstein K.A.T."/>
            <person name="Beckman K.B."/>
            <person name="Gohl D.M."/>
        </authorList>
    </citation>
    <scope>NUCLEOTIDE SEQUENCE</scope>
    <source>
        <strain evidence="4">Duluth1</strain>
        <tissue evidence="4">Whole animal</tissue>
    </source>
</reference>
<dbReference type="PANTHER" id="PTHR16081">
    <property type="entry name" value="VERTNIN"/>
    <property type="match status" value="1"/>
</dbReference>
<reference evidence="4" key="2">
    <citation type="submission" date="2020-11" db="EMBL/GenBank/DDBJ databases">
        <authorList>
            <person name="McCartney M.A."/>
            <person name="Auch B."/>
            <person name="Kono T."/>
            <person name="Mallez S."/>
            <person name="Becker A."/>
            <person name="Gohl D.M."/>
            <person name="Silverstein K.A.T."/>
            <person name="Koren S."/>
            <person name="Bechman K.B."/>
            <person name="Herman A."/>
            <person name="Abrahante J.E."/>
            <person name="Garbe J."/>
        </authorList>
    </citation>
    <scope>NUCLEOTIDE SEQUENCE</scope>
    <source>
        <strain evidence="4">Duluth1</strain>
        <tissue evidence="4">Whole animal</tissue>
    </source>
</reference>
<comment type="caution">
    <text evidence="4">The sequence shown here is derived from an EMBL/GenBank/DDBJ whole genome shotgun (WGS) entry which is preliminary data.</text>
</comment>
<feature type="compositionally biased region" description="Polar residues" evidence="3">
    <location>
        <begin position="199"/>
        <end position="213"/>
    </location>
</feature>
<evidence type="ECO:0000313" key="4">
    <source>
        <dbReference type="EMBL" id="KAH3840186.1"/>
    </source>
</evidence>